<proteinExistence type="predicted"/>
<comment type="caution">
    <text evidence="2">The sequence shown here is derived from an EMBL/GenBank/DDBJ whole genome shotgun (WGS) entry which is preliminary data.</text>
</comment>
<dbReference type="AlphaFoldDB" id="A0ABD3LG19"/>
<keyword evidence="3" id="KW-1185">Reference proteome</keyword>
<evidence type="ECO:0000313" key="3">
    <source>
        <dbReference type="Proteomes" id="UP001634007"/>
    </source>
</evidence>
<keyword evidence="1" id="KW-0472">Membrane</keyword>
<organism evidence="2 3">
    <name type="scientific">Eucalyptus globulus</name>
    <name type="common">Tasmanian blue gum</name>
    <dbReference type="NCBI Taxonomy" id="34317"/>
    <lineage>
        <taxon>Eukaryota</taxon>
        <taxon>Viridiplantae</taxon>
        <taxon>Streptophyta</taxon>
        <taxon>Embryophyta</taxon>
        <taxon>Tracheophyta</taxon>
        <taxon>Spermatophyta</taxon>
        <taxon>Magnoliopsida</taxon>
        <taxon>eudicotyledons</taxon>
        <taxon>Gunneridae</taxon>
        <taxon>Pentapetalae</taxon>
        <taxon>rosids</taxon>
        <taxon>malvids</taxon>
        <taxon>Myrtales</taxon>
        <taxon>Myrtaceae</taxon>
        <taxon>Myrtoideae</taxon>
        <taxon>Eucalypteae</taxon>
        <taxon>Eucalyptus</taxon>
    </lineage>
</organism>
<dbReference type="EMBL" id="JBJKBG010000002">
    <property type="protein sequence ID" value="KAL3750754.1"/>
    <property type="molecule type" value="Genomic_DNA"/>
</dbReference>
<keyword evidence="1" id="KW-0812">Transmembrane</keyword>
<protein>
    <submittedName>
        <fullName evidence="2">Uncharacterized protein</fullName>
    </submittedName>
</protein>
<dbReference type="PANTHER" id="PTHR34189">
    <property type="entry name" value="TRANSMEMBRANE PROTEIN"/>
    <property type="match status" value="1"/>
</dbReference>
<keyword evidence="1" id="KW-1133">Transmembrane helix</keyword>
<reference evidence="2 3" key="1">
    <citation type="submission" date="2024-11" db="EMBL/GenBank/DDBJ databases">
        <title>Chromosome-level genome assembly of Eucalyptus globulus Labill. provides insights into its genome evolution.</title>
        <authorList>
            <person name="Li X."/>
        </authorList>
    </citation>
    <scope>NUCLEOTIDE SEQUENCE [LARGE SCALE GENOMIC DNA]</scope>
    <source>
        <strain evidence="2">CL2024</strain>
        <tissue evidence="2">Fresh tender leaves</tissue>
    </source>
</reference>
<sequence>MQQRTTGSSRGPDRDDNFVDVEAQLEVKQRQSSWRRRMEDIDQLRLPISNRDPHDIGKRETVQSRFAGKWIHVIPLIVLLCLFILWWFSYPVHVVIKDGRLVAIHRIEISREFNETRADLALLASASSPGAWSFQKFTRTDVTEVPNTNQSGFGDQQRKSRGLTHQCEISRRFNDTLVDPALLALAALPRASNFQNFTRTNETEAPKASQQYLL</sequence>
<evidence type="ECO:0000313" key="2">
    <source>
        <dbReference type="EMBL" id="KAL3750754.1"/>
    </source>
</evidence>
<feature type="transmembrane region" description="Helical" evidence="1">
    <location>
        <begin position="70"/>
        <end position="88"/>
    </location>
</feature>
<evidence type="ECO:0000256" key="1">
    <source>
        <dbReference type="SAM" id="Phobius"/>
    </source>
</evidence>
<accession>A0ABD3LG19</accession>
<dbReference type="PANTHER" id="PTHR34189:SF18">
    <property type="entry name" value="SERINE_THREONINE-KINASE RLCKVII PROTEIN"/>
    <property type="match status" value="1"/>
</dbReference>
<dbReference type="Proteomes" id="UP001634007">
    <property type="component" value="Unassembled WGS sequence"/>
</dbReference>
<gene>
    <name evidence="2" type="ORF">ACJRO7_011702</name>
</gene>
<name>A0ABD3LG19_EUCGL</name>